<proteinExistence type="predicted"/>
<evidence type="ECO:0000313" key="1">
    <source>
        <dbReference type="EMBL" id="KAJ5519699.1"/>
    </source>
</evidence>
<reference evidence="1" key="2">
    <citation type="journal article" date="2023" name="IMA Fungus">
        <title>Comparative genomic study of the Penicillium genus elucidates a diverse pangenome and 15 lateral gene transfer events.</title>
        <authorList>
            <person name="Petersen C."/>
            <person name="Sorensen T."/>
            <person name="Nielsen M.R."/>
            <person name="Sondergaard T.E."/>
            <person name="Sorensen J.L."/>
            <person name="Fitzpatrick D.A."/>
            <person name="Frisvad J.C."/>
            <person name="Nielsen K.L."/>
        </authorList>
    </citation>
    <scope>NUCLEOTIDE SEQUENCE</scope>
    <source>
        <strain evidence="1">IBT 29495</strain>
    </source>
</reference>
<comment type="caution">
    <text evidence="1">The sequence shown here is derived from an EMBL/GenBank/DDBJ whole genome shotgun (WGS) entry which is preliminary data.</text>
</comment>
<protein>
    <submittedName>
        <fullName evidence="1">Uncharacterized protein</fullName>
    </submittedName>
</protein>
<keyword evidence="2" id="KW-1185">Reference proteome</keyword>
<sequence length="96" mass="10773">MVPSIQPITPKVSRSATPPEQTSIIWELGNGPIALDFCKSNQDEQFNVITLPQILITDSDLNTTYLLSPFLLKLSQWRPHLNFPASSKPRKLLPAF</sequence>
<reference evidence="1" key="1">
    <citation type="submission" date="2022-12" db="EMBL/GenBank/DDBJ databases">
        <authorList>
            <person name="Petersen C."/>
        </authorList>
    </citation>
    <scope>NUCLEOTIDE SEQUENCE</scope>
    <source>
        <strain evidence="1">IBT 29495</strain>
    </source>
</reference>
<dbReference type="OrthoDB" id="4351934at2759"/>
<dbReference type="Proteomes" id="UP001149954">
    <property type="component" value="Unassembled WGS sequence"/>
</dbReference>
<name>A0A9W9Y3Q0_9EURO</name>
<gene>
    <name evidence="1" type="ORF">N7463_000152</name>
</gene>
<dbReference type="AlphaFoldDB" id="A0A9W9Y3Q0"/>
<dbReference type="EMBL" id="JAPWDS010000001">
    <property type="protein sequence ID" value="KAJ5519699.1"/>
    <property type="molecule type" value="Genomic_DNA"/>
</dbReference>
<accession>A0A9W9Y3Q0</accession>
<organism evidence="1 2">
    <name type="scientific">Penicillium fimorum</name>
    <dbReference type="NCBI Taxonomy" id="1882269"/>
    <lineage>
        <taxon>Eukaryota</taxon>
        <taxon>Fungi</taxon>
        <taxon>Dikarya</taxon>
        <taxon>Ascomycota</taxon>
        <taxon>Pezizomycotina</taxon>
        <taxon>Eurotiomycetes</taxon>
        <taxon>Eurotiomycetidae</taxon>
        <taxon>Eurotiales</taxon>
        <taxon>Aspergillaceae</taxon>
        <taxon>Penicillium</taxon>
    </lineage>
</organism>
<evidence type="ECO:0000313" key="2">
    <source>
        <dbReference type="Proteomes" id="UP001149954"/>
    </source>
</evidence>